<name>A0AA36CLP0_9BILA</name>
<evidence type="ECO:0000313" key="10">
    <source>
        <dbReference type="Proteomes" id="UP001177023"/>
    </source>
</evidence>
<accession>A0AA36CLP0</accession>
<keyword evidence="8" id="KW-0472">Membrane</keyword>
<dbReference type="EC" id="3.1.1.2" evidence="7"/>
<keyword evidence="8" id="KW-1133">Transmembrane helix</keyword>
<keyword evidence="8" id="KW-0812">Transmembrane</keyword>
<dbReference type="EMBL" id="CATQJA010002279">
    <property type="protein sequence ID" value="CAJ0570276.1"/>
    <property type="molecule type" value="Genomic_DNA"/>
</dbReference>
<feature type="non-terminal residue" evidence="9">
    <location>
        <position position="375"/>
    </location>
</feature>
<reference evidence="9" key="1">
    <citation type="submission" date="2023-06" db="EMBL/GenBank/DDBJ databases">
        <authorList>
            <person name="Delattre M."/>
        </authorList>
    </citation>
    <scope>NUCLEOTIDE SEQUENCE</scope>
    <source>
        <strain evidence="9">AF72</strain>
    </source>
</reference>
<feature type="disulfide bond" description="In form B" evidence="6">
    <location>
        <begin position="51"/>
        <end position="367"/>
    </location>
</feature>
<feature type="binding site" evidence="5">
    <location>
        <position position="126"/>
    </location>
    <ligand>
        <name>Ca(2+)</name>
        <dbReference type="ChEBI" id="CHEBI:29108"/>
        <label>1</label>
        <note>catalytic</note>
    </ligand>
</feature>
<keyword evidence="10" id="KW-1185">Reference proteome</keyword>
<evidence type="ECO:0000256" key="8">
    <source>
        <dbReference type="SAM" id="Phobius"/>
    </source>
</evidence>
<keyword evidence="5 7" id="KW-0106">Calcium</keyword>
<dbReference type="AlphaFoldDB" id="A0AA36CLP0"/>
<evidence type="ECO:0000256" key="5">
    <source>
        <dbReference type="PIRSR" id="PIRSR602640-2"/>
    </source>
</evidence>
<keyword evidence="3 6" id="KW-1015">Disulfide bond</keyword>
<evidence type="ECO:0000256" key="1">
    <source>
        <dbReference type="ARBA" id="ARBA00008595"/>
    </source>
</evidence>
<sequence length="375" mass="41377">MSFLGVPTSLGHAVHKLALWVLFAVIFSSIVRFILLVDLNKRVYNHAPGPCRLIHQITNGSAGLEFLTAENLVFITTGLAKYRGVTNTKSGLFTYSFPPPSDQPVRHDAQEVKIDNFSLNFAPFGLSVYSSKGRLHLYIVNRAQQPNCVESFSYNREKRVATHRKSICDPKFTSLQDIVVVGPDRFFVTNTHYARHILLQTAEAAFQASSGSLYLFDGKTVSSAVPWLPTPGGLAFDSKRNLLHVGLILSEAIRVYSISPSLALTQKTEISLLSSPMGIQIDEQSGDIWTALLPVVHDAFFHLSDPGEARIKAASQVLRIRMQEDGISWVITEPYANDGATISGSVSVIYFQEQMLIGSLFGRLLHCDVVNPLIT</sequence>
<dbReference type="InterPro" id="IPR051288">
    <property type="entry name" value="Serum_paraoxonase/arylesterase"/>
</dbReference>
<dbReference type="InterPro" id="IPR002640">
    <property type="entry name" value="Arylesterase"/>
</dbReference>
<dbReference type="PRINTS" id="PR01785">
    <property type="entry name" value="PARAOXONASE"/>
</dbReference>
<feature type="binding site" evidence="5">
    <location>
        <position position="177"/>
    </location>
    <ligand>
        <name>Ca(2+)</name>
        <dbReference type="ChEBI" id="CHEBI:29108"/>
        <label>1</label>
        <note>catalytic</note>
    </ligand>
</feature>
<evidence type="ECO:0000313" key="9">
    <source>
        <dbReference type="EMBL" id="CAJ0570276.1"/>
    </source>
</evidence>
<dbReference type="Proteomes" id="UP001177023">
    <property type="component" value="Unassembled WGS sequence"/>
</dbReference>
<gene>
    <name evidence="9" type="ORF">MSPICULIGERA_LOCUS8720</name>
</gene>
<dbReference type="PANTHER" id="PTHR11799:SF28">
    <property type="entry name" value="MECHANOSENSORY ABNORMALITY PROTEIN 6"/>
    <property type="match status" value="1"/>
</dbReference>
<evidence type="ECO:0000256" key="6">
    <source>
        <dbReference type="PIRSR" id="PIRSR602640-3"/>
    </source>
</evidence>
<keyword evidence="4 7" id="KW-0325">Glycoprotein</keyword>
<dbReference type="PANTHER" id="PTHR11799">
    <property type="entry name" value="PARAOXONASE"/>
    <property type="match status" value="1"/>
</dbReference>
<dbReference type="GO" id="GO:0004064">
    <property type="term" value="F:arylesterase activity"/>
    <property type="evidence" value="ECO:0007669"/>
    <property type="project" value="UniProtKB-UniRule"/>
</dbReference>
<comment type="catalytic activity">
    <reaction evidence="7">
        <text>a phenyl acetate + H2O = a phenol + acetate + H(+)</text>
        <dbReference type="Rhea" id="RHEA:17309"/>
        <dbReference type="ChEBI" id="CHEBI:15377"/>
        <dbReference type="ChEBI" id="CHEBI:15378"/>
        <dbReference type="ChEBI" id="CHEBI:30089"/>
        <dbReference type="ChEBI" id="CHEBI:33853"/>
        <dbReference type="ChEBI" id="CHEBI:140310"/>
        <dbReference type="EC" id="3.1.1.2"/>
    </reaction>
</comment>
<organism evidence="9 10">
    <name type="scientific">Mesorhabditis spiculigera</name>
    <dbReference type="NCBI Taxonomy" id="96644"/>
    <lineage>
        <taxon>Eukaryota</taxon>
        <taxon>Metazoa</taxon>
        <taxon>Ecdysozoa</taxon>
        <taxon>Nematoda</taxon>
        <taxon>Chromadorea</taxon>
        <taxon>Rhabditida</taxon>
        <taxon>Rhabditina</taxon>
        <taxon>Rhabditomorpha</taxon>
        <taxon>Rhabditoidea</taxon>
        <taxon>Rhabditidae</taxon>
        <taxon>Mesorhabditinae</taxon>
        <taxon>Mesorhabditis</taxon>
    </lineage>
</organism>
<proteinExistence type="inferred from homology"/>
<protein>
    <recommendedName>
        <fullName evidence="7">Paraoxonase</fullName>
        <ecNumber evidence="7">3.1.1.2</ecNumber>
    </recommendedName>
</protein>
<dbReference type="Pfam" id="PF01731">
    <property type="entry name" value="Arylesterase"/>
    <property type="match status" value="1"/>
</dbReference>
<dbReference type="Gene3D" id="2.120.10.30">
    <property type="entry name" value="TolB, C-terminal domain"/>
    <property type="match status" value="1"/>
</dbReference>
<dbReference type="GO" id="GO:0046872">
    <property type="term" value="F:metal ion binding"/>
    <property type="evidence" value="ECO:0007669"/>
    <property type="project" value="UniProtKB-KW"/>
</dbReference>
<feature type="transmembrane region" description="Helical" evidence="8">
    <location>
        <begin position="17"/>
        <end position="37"/>
    </location>
</feature>
<comment type="caution">
    <text evidence="9">The sequence shown here is derived from an EMBL/GenBank/DDBJ whole genome shotgun (WGS) entry which is preliminary data.</text>
</comment>
<comment type="similarity">
    <text evidence="1 7">Belongs to the paraoxonase family.</text>
</comment>
<evidence type="ECO:0000256" key="3">
    <source>
        <dbReference type="ARBA" id="ARBA00023157"/>
    </source>
</evidence>
<evidence type="ECO:0000256" key="7">
    <source>
        <dbReference type="RuleBase" id="RU368025"/>
    </source>
</evidence>
<dbReference type="InterPro" id="IPR011042">
    <property type="entry name" value="6-blade_b-propeller_TolB-like"/>
</dbReference>
<evidence type="ECO:0000256" key="2">
    <source>
        <dbReference type="ARBA" id="ARBA00022801"/>
    </source>
</evidence>
<dbReference type="SUPFAM" id="SSF63829">
    <property type="entry name" value="Calcium-dependent phosphotriesterase"/>
    <property type="match status" value="1"/>
</dbReference>
<keyword evidence="5 7" id="KW-0479">Metal-binding</keyword>
<keyword evidence="2 7" id="KW-0378">Hydrolase</keyword>
<evidence type="ECO:0000256" key="4">
    <source>
        <dbReference type="ARBA" id="ARBA00023180"/>
    </source>
</evidence>
<comment type="cofactor">
    <cofactor evidence="5 7">
        <name>Ca(2+)</name>
        <dbReference type="ChEBI" id="CHEBI:29108"/>
    </cofactor>
    <text evidence="5 7">Binds 2 calcium ions per subunit.</text>
</comment>